<dbReference type="InterPro" id="IPR004182">
    <property type="entry name" value="GRAM"/>
</dbReference>
<dbReference type="EMBL" id="LHPH01000023">
    <property type="protein sequence ID" value="KPH59638.1"/>
    <property type="molecule type" value="Genomic_DNA"/>
</dbReference>
<dbReference type="SUPFAM" id="SSF50729">
    <property type="entry name" value="PH domain-like"/>
    <property type="match status" value="1"/>
</dbReference>
<dbReference type="Pfam" id="PF02893">
    <property type="entry name" value="GRAM"/>
    <property type="match status" value="1"/>
</dbReference>
<name>A0A0N0LWP2_9GAMM</name>
<dbReference type="Gene3D" id="2.30.29.30">
    <property type="entry name" value="Pleckstrin-homology domain (PH domain)/Phosphotyrosine-binding domain (PTB)"/>
    <property type="match status" value="1"/>
</dbReference>
<accession>A0A0N0LWP2</accession>
<evidence type="ECO:0000313" key="3">
    <source>
        <dbReference type="Proteomes" id="UP000037848"/>
    </source>
</evidence>
<gene>
    <name evidence="2" type="ORF">ADS77_16775</name>
</gene>
<feature type="domain" description="GRAM" evidence="1">
    <location>
        <begin position="14"/>
        <end position="92"/>
    </location>
</feature>
<proteinExistence type="predicted"/>
<dbReference type="PATRIC" id="fig|187330.3.peg.2000"/>
<dbReference type="InterPro" id="IPR011993">
    <property type="entry name" value="PH-like_dom_sf"/>
</dbReference>
<protein>
    <recommendedName>
        <fullName evidence="1">GRAM domain-containing protein</fullName>
    </recommendedName>
</protein>
<dbReference type="Proteomes" id="UP000037848">
    <property type="component" value="Unassembled WGS sequence"/>
</dbReference>
<sequence length="106" mass="11658">MKAAQSKLTQLKRCYATLQLGVAKADGRLTLTDNLLHFEALNKQLNLGSYAIKLNNISRVEKCSGKAGGLIPITTAGIKITTKENHHLEFILAEPDEWLNCLQASH</sequence>
<evidence type="ECO:0000313" key="2">
    <source>
        <dbReference type="EMBL" id="KPH59638.1"/>
    </source>
</evidence>
<comment type="caution">
    <text evidence="2">The sequence shown here is derived from an EMBL/GenBank/DDBJ whole genome shotgun (WGS) entry which is preliminary data.</text>
</comment>
<dbReference type="RefSeq" id="WP_054455445.1">
    <property type="nucleotide sequence ID" value="NZ_LHPH01000023.1"/>
</dbReference>
<organism evidence="2 3">
    <name type="scientific">Pseudoalteromonas porphyrae</name>
    <dbReference type="NCBI Taxonomy" id="187330"/>
    <lineage>
        <taxon>Bacteria</taxon>
        <taxon>Pseudomonadati</taxon>
        <taxon>Pseudomonadota</taxon>
        <taxon>Gammaproteobacteria</taxon>
        <taxon>Alteromonadales</taxon>
        <taxon>Pseudoalteromonadaceae</taxon>
        <taxon>Pseudoalteromonas</taxon>
    </lineage>
</organism>
<dbReference type="AlphaFoldDB" id="A0A0N0LWP2"/>
<keyword evidence="3" id="KW-1185">Reference proteome</keyword>
<evidence type="ECO:0000259" key="1">
    <source>
        <dbReference type="Pfam" id="PF02893"/>
    </source>
</evidence>
<dbReference type="OrthoDB" id="5890662at2"/>
<reference evidence="2 3" key="1">
    <citation type="submission" date="2015-08" db="EMBL/GenBank/DDBJ databases">
        <title>Draft Genome Sequence of Pseudoalteromonas porphyrae UCD-SED14.</title>
        <authorList>
            <person name="Coil D.A."/>
            <person name="Jospin G."/>
            <person name="Lee R.D."/>
            <person name="Eisen J.A."/>
        </authorList>
    </citation>
    <scope>NUCLEOTIDE SEQUENCE [LARGE SCALE GENOMIC DNA]</scope>
    <source>
        <strain evidence="2 3">UCD-SED14</strain>
    </source>
</reference>